<dbReference type="EMBL" id="BMER01000007">
    <property type="protein sequence ID" value="GGH05521.1"/>
    <property type="molecule type" value="Genomic_DNA"/>
</dbReference>
<name>A0A917MHP7_9SPHI</name>
<dbReference type="AlphaFoldDB" id="A0A917MHP7"/>
<reference evidence="1" key="2">
    <citation type="submission" date="2020-09" db="EMBL/GenBank/DDBJ databases">
        <authorList>
            <person name="Sun Q."/>
            <person name="Zhou Y."/>
        </authorList>
    </citation>
    <scope>NUCLEOTIDE SEQUENCE</scope>
    <source>
        <strain evidence="1">CGMCC 1.12195</strain>
    </source>
</reference>
<dbReference type="RefSeq" id="WP_188508619.1">
    <property type="nucleotide sequence ID" value="NZ_BMER01000007.1"/>
</dbReference>
<evidence type="ECO:0000313" key="2">
    <source>
        <dbReference type="Proteomes" id="UP000660862"/>
    </source>
</evidence>
<accession>A0A917MHP7</accession>
<reference evidence="1" key="1">
    <citation type="journal article" date="2014" name="Int. J. Syst. Evol. Microbiol.">
        <title>Complete genome sequence of Corynebacterium casei LMG S-19264T (=DSM 44701T), isolated from a smear-ripened cheese.</title>
        <authorList>
            <consortium name="US DOE Joint Genome Institute (JGI-PGF)"/>
            <person name="Walter F."/>
            <person name="Albersmeier A."/>
            <person name="Kalinowski J."/>
            <person name="Ruckert C."/>
        </authorList>
    </citation>
    <scope>NUCLEOTIDE SEQUENCE</scope>
    <source>
        <strain evidence="1">CGMCC 1.12195</strain>
    </source>
</reference>
<proteinExistence type="predicted"/>
<dbReference type="Proteomes" id="UP000660862">
    <property type="component" value="Unassembled WGS sequence"/>
</dbReference>
<comment type="caution">
    <text evidence="1">The sequence shown here is derived from an EMBL/GenBank/DDBJ whole genome shotgun (WGS) entry which is preliminary data.</text>
</comment>
<gene>
    <name evidence="1" type="ORF">GCM10007415_47370</name>
</gene>
<protein>
    <submittedName>
        <fullName evidence="1">Uncharacterized protein</fullName>
    </submittedName>
</protein>
<evidence type="ECO:0000313" key="1">
    <source>
        <dbReference type="EMBL" id="GGH05521.1"/>
    </source>
</evidence>
<sequence length="293" mass="31260">MYPYATSAFITSLRFFVVCALLLGAVQEGYGQRVYAVTQQSSPTQQLLVILSQVTNQARAVDNDTLNYSTLSVTLGALGAITANQNLQFGDPKPTNNSPVILKFGSTSSLLNLLGGISVQRTNGGRTSPVAPSYSGTQLLNLLNLLGGPQIATAIIPSNGLAYDGVRLEVNTTLGGVLTANYYYAFYIKPPELQNNEIILCEGQSGEAIISNFHIENGTPYTYRLFSAQTGGTEAAPPTNSATLTVPSDLPAGSYWLEARENDIYPSARTEINVSVSSRPPAPTLNIHPNSQH</sequence>
<organism evidence="1 2">
    <name type="scientific">Parapedobacter pyrenivorans</name>
    <dbReference type="NCBI Taxonomy" id="1305674"/>
    <lineage>
        <taxon>Bacteria</taxon>
        <taxon>Pseudomonadati</taxon>
        <taxon>Bacteroidota</taxon>
        <taxon>Sphingobacteriia</taxon>
        <taxon>Sphingobacteriales</taxon>
        <taxon>Sphingobacteriaceae</taxon>
        <taxon>Parapedobacter</taxon>
    </lineage>
</organism>
<keyword evidence="2" id="KW-1185">Reference proteome</keyword>